<dbReference type="AlphaFoldDB" id="A0A8J2MHK0"/>
<keyword evidence="2" id="KW-1185">Reference proteome</keyword>
<protein>
    <submittedName>
        <fullName evidence="1">(African queen) hypothetical protein</fullName>
    </submittedName>
</protein>
<reference evidence="1" key="1">
    <citation type="submission" date="2021-09" db="EMBL/GenBank/DDBJ databases">
        <authorList>
            <person name="Martin H S."/>
        </authorList>
    </citation>
    <scope>NUCLEOTIDE SEQUENCE</scope>
</reference>
<sequence>MGKGKGLIDFRRGCGRSSLGARLDTGMRMRYVALINGNETYDPIWNAVDRLSSKDAANALEEPLNCGGFSNLFRRIEFT</sequence>
<evidence type="ECO:0000313" key="2">
    <source>
        <dbReference type="Proteomes" id="UP000789524"/>
    </source>
</evidence>
<organism evidence="1 2">
    <name type="scientific">Danaus chrysippus</name>
    <name type="common">African queen</name>
    <dbReference type="NCBI Taxonomy" id="151541"/>
    <lineage>
        <taxon>Eukaryota</taxon>
        <taxon>Metazoa</taxon>
        <taxon>Ecdysozoa</taxon>
        <taxon>Arthropoda</taxon>
        <taxon>Hexapoda</taxon>
        <taxon>Insecta</taxon>
        <taxon>Pterygota</taxon>
        <taxon>Neoptera</taxon>
        <taxon>Endopterygota</taxon>
        <taxon>Lepidoptera</taxon>
        <taxon>Glossata</taxon>
        <taxon>Ditrysia</taxon>
        <taxon>Papilionoidea</taxon>
        <taxon>Nymphalidae</taxon>
        <taxon>Danainae</taxon>
        <taxon>Danaini</taxon>
        <taxon>Danaina</taxon>
        <taxon>Danaus</taxon>
        <taxon>Anosia</taxon>
    </lineage>
</organism>
<dbReference type="Proteomes" id="UP000789524">
    <property type="component" value="Unassembled WGS sequence"/>
</dbReference>
<comment type="caution">
    <text evidence="1">The sequence shown here is derived from an EMBL/GenBank/DDBJ whole genome shotgun (WGS) entry which is preliminary data.</text>
</comment>
<name>A0A8J2MHK0_9NEOP</name>
<accession>A0A8J2MHK0</accession>
<gene>
    <name evidence="1" type="ORF">DCHRY22_LOCUS656</name>
</gene>
<dbReference type="EMBL" id="CAKASE010000043">
    <property type="protein sequence ID" value="CAG9558597.1"/>
    <property type="molecule type" value="Genomic_DNA"/>
</dbReference>
<proteinExistence type="predicted"/>
<evidence type="ECO:0000313" key="1">
    <source>
        <dbReference type="EMBL" id="CAG9558597.1"/>
    </source>
</evidence>